<evidence type="ECO:0000313" key="1">
    <source>
        <dbReference type="EMBL" id="GLS22042.1"/>
    </source>
</evidence>
<accession>A0ABQ6CR24</accession>
<name>A0ABQ6CR24_9HYPH</name>
<reference evidence="2" key="1">
    <citation type="journal article" date="2019" name="Int. J. Syst. Evol. Microbiol.">
        <title>The Global Catalogue of Microorganisms (GCM) 10K type strain sequencing project: providing services to taxonomists for standard genome sequencing and annotation.</title>
        <authorList>
            <consortium name="The Broad Institute Genomics Platform"/>
            <consortium name="The Broad Institute Genome Sequencing Center for Infectious Disease"/>
            <person name="Wu L."/>
            <person name="Ma J."/>
        </authorList>
    </citation>
    <scope>NUCLEOTIDE SEQUENCE [LARGE SCALE GENOMIC DNA]</scope>
    <source>
        <strain evidence="2">NBRC 101365</strain>
    </source>
</reference>
<protein>
    <recommendedName>
        <fullName evidence="3">Peptidoglycan binding-like domain-containing protein</fullName>
    </recommendedName>
</protein>
<dbReference type="SUPFAM" id="SSF47090">
    <property type="entry name" value="PGBD-like"/>
    <property type="match status" value="1"/>
</dbReference>
<proteinExistence type="predicted"/>
<dbReference type="Gene3D" id="1.10.101.10">
    <property type="entry name" value="PGBD-like superfamily/PGBD"/>
    <property type="match status" value="1"/>
</dbReference>
<comment type="caution">
    <text evidence="1">The sequence shown here is derived from an EMBL/GenBank/DDBJ whole genome shotgun (WGS) entry which is preliminary data.</text>
</comment>
<evidence type="ECO:0008006" key="3">
    <source>
        <dbReference type="Google" id="ProtNLM"/>
    </source>
</evidence>
<dbReference type="RefSeq" id="WP_284315024.1">
    <property type="nucleotide sequence ID" value="NZ_BSPC01000057.1"/>
</dbReference>
<dbReference type="EMBL" id="BSPC01000057">
    <property type="protein sequence ID" value="GLS22042.1"/>
    <property type="molecule type" value="Genomic_DNA"/>
</dbReference>
<organism evidence="1 2">
    <name type="scientific">Labrys miyagiensis</name>
    <dbReference type="NCBI Taxonomy" id="346912"/>
    <lineage>
        <taxon>Bacteria</taxon>
        <taxon>Pseudomonadati</taxon>
        <taxon>Pseudomonadota</taxon>
        <taxon>Alphaproteobacteria</taxon>
        <taxon>Hyphomicrobiales</taxon>
        <taxon>Xanthobacteraceae</taxon>
        <taxon>Labrys</taxon>
    </lineage>
</organism>
<dbReference type="Proteomes" id="UP001156882">
    <property type="component" value="Unassembled WGS sequence"/>
</dbReference>
<keyword evidence="2" id="KW-1185">Reference proteome</keyword>
<evidence type="ECO:0000313" key="2">
    <source>
        <dbReference type="Proteomes" id="UP001156882"/>
    </source>
</evidence>
<gene>
    <name evidence="1" type="ORF">GCM10007874_50590</name>
</gene>
<dbReference type="InterPro" id="IPR036365">
    <property type="entry name" value="PGBD-like_sf"/>
</dbReference>
<dbReference type="InterPro" id="IPR036366">
    <property type="entry name" value="PGBDSf"/>
</dbReference>
<sequence>MGFWSWKYTASDVADWFDSNDEKYWRDHDEWLISTQLRGETNPVFVFATWFNDRMATLPQRVGSSLTSGVVDVLRLGSDIDFSSKMGIAKGVFLNLTRIATIAGPISKAVGAGGRYAGLLATSSLEEIAGAAKPCSFVSANNVLSYMKGRTVQLFAVVDDVIKVRGANKGIGREALLASEEVQAALAKFGVTWERLSNLGSIDDVLKAAKSSEGPILFSIEWEMNGRTARHALTAVKDMAGRVRILDYVEESSEAFKGFSSIAEMAQARPEWGEGFANAILRTSQPVVAFSSRYLRLLEFGGGLYRFGLPIAMGLKWLKGETQDDKVFAIGRSAWRYLRSKWDDESPTPPLATNPPPVAAELHIPPVPQVNARALGVSPLSRAASSAPRIDWLTGVQFRLKYLGYYRGPVHGNNDHSTKAAVLAFQKEWFIDSKQWDSIPGPITQAMLYSVLGW</sequence>